<dbReference type="InterPro" id="IPR016181">
    <property type="entry name" value="Acyl_CoA_acyltransferase"/>
</dbReference>
<dbReference type="KEGG" id="pbal:CPBP_01069"/>
<keyword evidence="3" id="KW-1185">Reference proteome</keyword>
<dbReference type="EMBL" id="CP054719">
    <property type="protein sequence ID" value="QOL20280.1"/>
    <property type="molecule type" value="Genomic_DNA"/>
</dbReference>
<accession>A0A7L9RUI1</accession>
<reference evidence="2 3" key="1">
    <citation type="submission" date="2020-06" db="EMBL/GenBank/DDBJ databases">
        <title>The endosymbiont of the kinetoplastid Bodo saltans is a Paracaedibacter-like alpha-proteobacterium possessing a putative toxin-antitoxin system.</title>
        <authorList>
            <person name="Midha S."/>
            <person name="Rigden D.J."/>
            <person name="Siozios S."/>
            <person name="Hurst G.D.D."/>
            <person name="Jackson A.P."/>
        </authorList>
    </citation>
    <scope>NUCLEOTIDE SEQUENCE [LARGE SCALE GENOMIC DNA]</scope>
    <source>
        <strain evidence="2">Lake Konstanz</strain>
    </source>
</reference>
<dbReference type="Gene3D" id="3.40.630.30">
    <property type="match status" value="1"/>
</dbReference>
<dbReference type="GO" id="GO:0016740">
    <property type="term" value="F:transferase activity"/>
    <property type="evidence" value="ECO:0007669"/>
    <property type="project" value="UniProtKB-KW"/>
</dbReference>
<feature type="chain" id="PRO_5032550699" evidence="1">
    <location>
        <begin position="20"/>
        <end position="206"/>
    </location>
</feature>
<name>A0A7L9RUI1_9PROT</name>
<evidence type="ECO:0000313" key="3">
    <source>
        <dbReference type="Proteomes" id="UP000594001"/>
    </source>
</evidence>
<organism evidence="2 3">
    <name type="scientific">Candidatus Bodocaedibacter vickermanii</name>
    <dbReference type="NCBI Taxonomy" id="2741701"/>
    <lineage>
        <taxon>Bacteria</taxon>
        <taxon>Pseudomonadati</taxon>
        <taxon>Pseudomonadota</taxon>
        <taxon>Alphaproteobacteria</taxon>
        <taxon>Holosporales</taxon>
        <taxon>Candidatus Paracaedibacteraceae</taxon>
        <taxon>Candidatus Bodocaedibacter</taxon>
    </lineage>
</organism>
<keyword evidence="1" id="KW-0732">Signal</keyword>
<sequence length="206" mass="23290">MRLFKYLTLCFLISVTSGADVLKMEPGQQFCSSAARSVYLKYVGGKTQQRNGSWGYEREFALYQLPEGTNPQSIGNIRLCFSSEERLIMLDKLEIYENFRRRGFGKAAIIVGFKIFTNFVSGAFHTYRVIVEKENIPANNLYGALGFRRLSDAELTKLFGTLKDYVIKLHNILDLSVAEFLIQYPKPTQQATLPDSAKTIASATSR</sequence>
<protein>
    <submittedName>
        <fullName evidence="2">GNAT family N-acetyltransferase</fullName>
    </submittedName>
</protein>
<evidence type="ECO:0000313" key="2">
    <source>
        <dbReference type="EMBL" id="QOL20280.1"/>
    </source>
</evidence>
<keyword evidence="2" id="KW-0808">Transferase</keyword>
<dbReference type="SUPFAM" id="SSF55729">
    <property type="entry name" value="Acyl-CoA N-acyltransferases (Nat)"/>
    <property type="match status" value="1"/>
</dbReference>
<proteinExistence type="predicted"/>
<dbReference type="AlphaFoldDB" id="A0A7L9RUI1"/>
<feature type="signal peptide" evidence="1">
    <location>
        <begin position="1"/>
        <end position="19"/>
    </location>
</feature>
<evidence type="ECO:0000256" key="1">
    <source>
        <dbReference type="SAM" id="SignalP"/>
    </source>
</evidence>
<gene>
    <name evidence="2" type="ORF">CPBP_01069</name>
</gene>
<dbReference type="RefSeq" id="WP_350331831.1">
    <property type="nucleotide sequence ID" value="NZ_CP054719.1"/>
</dbReference>
<dbReference type="Proteomes" id="UP000594001">
    <property type="component" value="Chromosome"/>
</dbReference>